<gene>
    <name evidence="1" type="ORF">HBR001_LOCUS6185</name>
</gene>
<protein>
    <submittedName>
        <fullName evidence="1">Uncharacterized protein</fullName>
    </submittedName>
</protein>
<dbReference type="EMBL" id="CANTFL010001234">
    <property type="protein sequence ID" value="CAI5734512.1"/>
    <property type="molecule type" value="Genomic_DNA"/>
</dbReference>
<accession>A0AAV0UCG1</accession>
<name>A0AAV0UCG1_HYABA</name>
<dbReference type="AlphaFoldDB" id="A0AAV0UCG1"/>
<evidence type="ECO:0000313" key="2">
    <source>
        <dbReference type="Proteomes" id="UP001162031"/>
    </source>
</evidence>
<evidence type="ECO:0000313" key="1">
    <source>
        <dbReference type="EMBL" id="CAI5734512.1"/>
    </source>
</evidence>
<comment type="caution">
    <text evidence="1">The sequence shown here is derived from an EMBL/GenBank/DDBJ whole genome shotgun (WGS) entry which is preliminary data.</text>
</comment>
<dbReference type="Proteomes" id="UP001162031">
    <property type="component" value="Unassembled WGS sequence"/>
</dbReference>
<organism evidence="1 2">
    <name type="scientific">Hyaloperonospora brassicae</name>
    <name type="common">Brassica downy mildew</name>
    <name type="synonym">Peronospora brassicae</name>
    <dbReference type="NCBI Taxonomy" id="162125"/>
    <lineage>
        <taxon>Eukaryota</taxon>
        <taxon>Sar</taxon>
        <taxon>Stramenopiles</taxon>
        <taxon>Oomycota</taxon>
        <taxon>Peronosporomycetes</taxon>
        <taxon>Peronosporales</taxon>
        <taxon>Peronosporaceae</taxon>
        <taxon>Hyaloperonospora</taxon>
    </lineage>
</organism>
<keyword evidence="2" id="KW-1185">Reference proteome</keyword>
<proteinExistence type="predicted"/>
<reference evidence="1" key="1">
    <citation type="submission" date="2022-12" db="EMBL/GenBank/DDBJ databases">
        <authorList>
            <person name="Webb A."/>
        </authorList>
    </citation>
    <scope>NUCLEOTIDE SEQUENCE</scope>
    <source>
        <strain evidence="1">Hp1</strain>
    </source>
</reference>
<sequence>MSVSGSFHVGCFGTGGCGSHLAALLDDEVAAAVLLRPRAADGTTLKNGLSLQDVPELLDTFVLDDSHTESMGDATNCCKVTVNANAIGLRGDLRDICTSVWWGLCKETSVWWGLCKETSVWWGLCKETSETWRRQHSSIRERRKEDC</sequence>